<dbReference type="GO" id="GO:0004806">
    <property type="term" value="F:triacylglycerol lipase activity"/>
    <property type="evidence" value="ECO:0007669"/>
    <property type="project" value="UniProtKB-EC"/>
</dbReference>
<dbReference type="GO" id="GO:0005737">
    <property type="term" value="C:cytoplasm"/>
    <property type="evidence" value="ECO:0007669"/>
    <property type="project" value="TreeGrafter"/>
</dbReference>
<dbReference type="PANTHER" id="PTHR12406:SF41">
    <property type="entry name" value="BRUMMER, ISOFORM B-RELATED"/>
    <property type="match status" value="1"/>
</dbReference>
<dbReference type="GO" id="GO:0019433">
    <property type="term" value="P:triglyceride catabolic process"/>
    <property type="evidence" value="ECO:0007669"/>
    <property type="project" value="TreeGrafter"/>
</dbReference>
<feature type="region of interest" description="Disordered" evidence="5">
    <location>
        <begin position="484"/>
        <end position="505"/>
    </location>
</feature>
<dbReference type="InterPro" id="IPR033562">
    <property type="entry name" value="PLPL"/>
</dbReference>
<dbReference type="GO" id="GO:0016020">
    <property type="term" value="C:membrane"/>
    <property type="evidence" value="ECO:0007669"/>
    <property type="project" value="TreeGrafter"/>
</dbReference>
<gene>
    <name evidence="7" type="ORF">EB796_020001</name>
</gene>
<dbReference type="Gene3D" id="3.40.1090.10">
    <property type="entry name" value="Cytosolic phospholipase A2 catalytic domain"/>
    <property type="match status" value="2"/>
</dbReference>
<dbReference type="EC" id="3.1.1.3" evidence="1"/>
<evidence type="ECO:0000259" key="6">
    <source>
        <dbReference type="PROSITE" id="PS51635"/>
    </source>
</evidence>
<protein>
    <recommendedName>
        <fullName evidence="1">triacylglycerol lipase</fullName>
        <ecNumber evidence="1">3.1.1.3</ecNumber>
    </recommendedName>
</protein>
<feature type="short sequence motif" description="GXGXXG" evidence="4">
    <location>
        <begin position="15"/>
        <end position="20"/>
    </location>
</feature>
<dbReference type="EMBL" id="VXIV02002979">
    <property type="protein sequence ID" value="KAF6021692.1"/>
    <property type="molecule type" value="Genomic_DNA"/>
</dbReference>
<accession>A0A7J7J694</accession>
<evidence type="ECO:0000256" key="1">
    <source>
        <dbReference type="ARBA" id="ARBA00013279"/>
    </source>
</evidence>
<organism evidence="7 8">
    <name type="scientific">Bugula neritina</name>
    <name type="common">Brown bryozoan</name>
    <name type="synonym">Sertularia neritina</name>
    <dbReference type="NCBI Taxonomy" id="10212"/>
    <lineage>
        <taxon>Eukaryota</taxon>
        <taxon>Metazoa</taxon>
        <taxon>Spiralia</taxon>
        <taxon>Lophotrochozoa</taxon>
        <taxon>Bryozoa</taxon>
        <taxon>Gymnolaemata</taxon>
        <taxon>Cheilostomatida</taxon>
        <taxon>Flustrina</taxon>
        <taxon>Buguloidea</taxon>
        <taxon>Bugulidae</taxon>
        <taxon>Bugula</taxon>
    </lineage>
</organism>
<feature type="short sequence motif" description="DGA/G" evidence="4">
    <location>
        <begin position="166"/>
        <end position="168"/>
    </location>
</feature>
<proteinExistence type="predicted"/>
<sequence length="607" mass="67591">MTNSDEEKPNFTFAGCGFLGIYHVGVASCLREYAPPDTIQHLIGGASAGAMVAALLLCEAPLGYCTSWTLKLAAKARKRSLGPMHPSFSITDHLKSGLEEILPSNAHEICTNKLHVSMTRVRDGKNVIISEFQTRADLIQVLLCSAYIPLWSGFIPPIYKGERYVDGALSNNLPRINKYTITVSPFAGHSDICPKNESPNIHYWLISNTSFQFTIKNLYRLSRIMFPPHPEKLSQICKQGFEDALSYLKENHMVNCSRHLAIRSVLSRSVSTSFSDDGEEAEDEHDGCEHCTANRMKDRELHPSVITALEDAVNVVNSNYMLYMKNLRSYRTFSVLCSPLYLPFDVTVATFSKMLKWLPSIHHDAAWLAATIVWYAKLLSGKVITKGKHTYTAKFVCQFAITEVQHTDVASDMVMTSRARIRDQRFGFDLGLSTAENIEYVQSLREKYLDSKELDSLDVKETLPNGELLHTSFSPRHSQCCSRITSPAPSRRGSLVEGDAPAEDDQQLISSSQCSQYLDTFDQCVEVVEHTEAVLAYYYKDEEGQLKTTEIFKLEDSEASVDPTPSPSELVSALAAKKLRHHGSTRSVISAVSMEDGASPDICPSPS</sequence>
<feature type="active site" description="Proton acceptor" evidence="4">
    <location>
        <position position="166"/>
    </location>
</feature>
<dbReference type="Pfam" id="PF01734">
    <property type="entry name" value="Patatin"/>
    <property type="match status" value="1"/>
</dbReference>
<dbReference type="GO" id="GO:0055088">
    <property type="term" value="P:lipid homeostasis"/>
    <property type="evidence" value="ECO:0007669"/>
    <property type="project" value="TreeGrafter"/>
</dbReference>
<evidence type="ECO:0000313" key="7">
    <source>
        <dbReference type="EMBL" id="KAF6021692.1"/>
    </source>
</evidence>
<evidence type="ECO:0000256" key="3">
    <source>
        <dbReference type="ARBA" id="ARBA00023098"/>
    </source>
</evidence>
<keyword evidence="4" id="KW-0442">Lipid degradation</keyword>
<reference evidence="7" key="1">
    <citation type="submission" date="2020-06" db="EMBL/GenBank/DDBJ databases">
        <title>Draft genome of Bugula neritina, a colonial animal packing powerful symbionts and potential medicines.</title>
        <authorList>
            <person name="Rayko M."/>
        </authorList>
    </citation>
    <scope>NUCLEOTIDE SEQUENCE [LARGE SCALE GENOMIC DNA]</scope>
    <source>
        <strain evidence="7">Kwan_BN1</strain>
    </source>
</reference>
<comment type="caution">
    <text evidence="7">The sequence shown here is derived from an EMBL/GenBank/DDBJ whole genome shotgun (WGS) entry which is preliminary data.</text>
</comment>
<keyword evidence="2 4" id="KW-0378">Hydrolase</keyword>
<evidence type="ECO:0000256" key="4">
    <source>
        <dbReference type="PROSITE-ProRule" id="PRU01161"/>
    </source>
</evidence>
<dbReference type="FunFam" id="3.40.1090.10:FF:000003">
    <property type="entry name" value="Patatin-like phospholipase domain-containing protein 2"/>
    <property type="match status" value="1"/>
</dbReference>
<feature type="domain" description="PNPLA" evidence="6">
    <location>
        <begin position="11"/>
        <end position="179"/>
    </location>
</feature>
<keyword evidence="8" id="KW-1185">Reference proteome</keyword>
<name>A0A7J7J694_BUGNE</name>
<dbReference type="GO" id="GO:0005811">
    <property type="term" value="C:lipid droplet"/>
    <property type="evidence" value="ECO:0007669"/>
    <property type="project" value="TreeGrafter"/>
</dbReference>
<dbReference type="SUPFAM" id="SSF52151">
    <property type="entry name" value="FabD/lysophospholipase-like"/>
    <property type="match status" value="1"/>
</dbReference>
<dbReference type="InterPro" id="IPR002641">
    <property type="entry name" value="PNPLA_dom"/>
</dbReference>
<dbReference type="OrthoDB" id="197155at2759"/>
<keyword evidence="3 4" id="KW-0443">Lipid metabolism</keyword>
<evidence type="ECO:0000256" key="2">
    <source>
        <dbReference type="ARBA" id="ARBA00022801"/>
    </source>
</evidence>
<feature type="short sequence motif" description="GXSXG" evidence="4">
    <location>
        <begin position="45"/>
        <end position="49"/>
    </location>
</feature>
<feature type="active site" description="Nucleophile" evidence="4">
    <location>
        <position position="47"/>
    </location>
</feature>
<dbReference type="Proteomes" id="UP000593567">
    <property type="component" value="Unassembled WGS sequence"/>
</dbReference>
<evidence type="ECO:0000256" key="5">
    <source>
        <dbReference type="SAM" id="MobiDB-lite"/>
    </source>
</evidence>
<dbReference type="InterPro" id="IPR016035">
    <property type="entry name" value="Acyl_Trfase/lysoPLipase"/>
</dbReference>
<evidence type="ECO:0000313" key="8">
    <source>
        <dbReference type="Proteomes" id="UP000593567"/>
    </source>
</evidence>
<dbReference type="PANTHER" id="PTHR12406">
    <property type="entry name" value="CALCIUM-INDEPENDENT PHOSPHOLIPASE A2 IPLA2 -RELATED"/>
    <property type="match status" value="1"/>
</dbReference>
<dbReference type="PROSITE" id="PS51635">
    <property type="entry name" value="PNPLA"/>
    <property type="match status" value="1"/>
</dbReference>
<dbReference type="AlphaFoldDB" id="A0A7J7J694"/>